<sequence length="48" mass="5780">PHLLQQASSPLPEYTKREEHINQQKSTWDDHRTFRKKSCLLNGRNDFE</sequence>
<reference evidence="2 3" key="1">
    <citation type="journal article" date="2018" name="Nat. Ecol. Evol.">
        <title>Shark genomes provide insights into elasmobranch evolution and the origin of vertebrates.</title>
        <authorList>
            <person name="Hara Y"/>
            <person name="Yamaguchi K"/>
            <person name="Onimaru K"/>
            <person name="Kadota M"/>
            <person name="Koyanagi M"/>
            <person name="Keeley SD"/>
            <person name="Tatsumi K"/>
            <person name="Tanaka K"/>
            <person name="Motone F"/>
            <person name="Kageyama Y"/>
            <person name="Nozu R"/>
            <person name="Adachi N"/>
            <person name="Nishimura O"/>
            <person name="Nakagawa R"/>
            <person name="Tanegashima C"/>
            <person name="Kiyatake I"/>
            <person name="Matsumoto R"/>
            <person name="Murakumo K"/>
            <person name="Nishida K"/>
            <person name="Terakita A"/>
            <person name="Kuratani S"/>
            <person name="Sato K"/>
            <person name="Hyodo S Kuraku.S."/>
        </authorList>
    </citation>
    <scope>NUCLEOTIDE SEQUENCE [LARGE SCALE GENOMIC DNA]</scope>
</reference>
<name>A0A401QBX9_SCYTO</name>
<gene>
    <name evidence="2" type="ORF">scyTo_0023793</name>
</gene>
<dbReference type="EMBL" id="BFAA01033883">
    <property type="protein sequence ID" value="GCB82884.1"/>
    <property type="molecule type" value="Genomic_DNA"/>
</dbReference>
<dbReference type="Proteomes" id="UP000288216">
    <property type="component" value="Unassembled WGS sequence"/>
</dbReference>
<feature type="compositionally biased region" description="Basic and acidic residues" evidence="1">
    <location>
        <begin position="14"/>
        <end position="28"/>
    </location>
</feature>
<proteinExistence type="predicted"/>
<evidence type="ECO:0000313" key="2">
    <source>
        <dbReference type="EMBL" id="GCB82884.1"/>
    </source>
</evidence>
<evidence type="ECO:0000313" key="3">
    <source>
        <dbReference type="Proteomes" id="UP000288216"/>
    </source>
</evidence>
<evidence type="ECO:0000256" key="1">
    <source>
        <dbReference type="SAM" id="MobiDB-lite"/>
    </source>
</evidence>
<dbReference type="AlphaFoldDB" id="A0A401QBX9"/>
<feature type="non-terminal residue" evidence="2">
    <location>
        <position position="1"/>
    </location>
</feature>
<protein>
    <submittedName>
        <fullName evidence="2">Uncharacterized protein</fullName>
    </submittedName>
</protein>
<keyword evidence="3" id="KW-1185">Reference proteome</keyword>
<comment type="caution">
    <text evidence="2">The sequence shown here is derived from an EMBL/GenBank/DDBJ whole genome shotgun (WGS) entry which is preliminary data.</text>
</comment>
<accession>A0A401QBX9</accession>
<organism evidence="2 3">
    <name type="scientific">Scyliorhinus torazame</name>
    <name type="common">Cloudy catshark</name>
    <name type="synonym">Catulus torazame</name>
    <dbReference type="NCBI Taxonomy" id="75743"/>
    <lineage>
        <taxon>Eukaryota</taxon>
        <taxon>Metazoa</taxon>
        <taxon>Chordata</taxon>
        <taxon>Craniata</taxon>
        <taxon>Vertebrata</taxon>
        <taxon>Chondrichthyes</taxon>
        <taxon>Elasmobranchii</taxon>
        <taxon>Galeomorphii</taxon>
        <taxon>Galeoidea</taxon>
        <taxon>Carcharhiniformes</taxon>
        <taxon>Scyliorhinidae</taxon>
        <taxon>Scyliorhinus</taxon>
    </lineage>
</organism>
<feature type="region of interest" description="Disordered" evidence="1">
    <location>
        <begin position="1"/>
        <end position="28"/>
    </location>
</feature>